<feature type="signal peptide" evidence="1">
    <location>
        <begin position="1"/>
        <end position="20"/>
    </location>
</feature>
<comment type="caution">
    <text evidence="2">The sequence shown here is derived from an EMBL/GenBank/DDBJ whole genome shotgun (WGS) entry which is preliminary data.</text>
</comment>
<name>A0A8T2VH37_CERRI</name>
<dbReference type="EMBL" id="CM035406">
    <property type="protein sequence ID" value="KAH7446642.1"/>
    <property type="molecule type" value="Genomic_DNA"/>
</dbReference>
<dbReference type="AlphaFoldDB" id="A0A8T2VH37"/>
<keyword evidence="3" id="KW-1185">Reference proteome</keyword>
<dbReference type="Proteomes" id="UP000825935">
    <property type="component" value="Chromosome 1"/>
</dbReference>
<evidence type="ECO:0000256" key="1">
    <source>
        <dbReference type="SAM" id="SignalP"/>
    </source>
</evidence>
<proteinExistence type="predicted"/>
<evidence type="ECO:0000313" key="2">
    <source>
        <dbReference type="EMBL" id="KAH7446642.1"/>
    </source>
</evidence>
<keyword evidence="1" id="KW-0732">Signal</keyword>
<feature type="chain" id="PRO_5035726236" description="Secreted protein" evidence="1">
    <location>
        <begin position="21"/>
        <end position="87"/>
    </location>
</feature>
<reference evidence="2" key="1">
    <citation type="submission" date="2021-08" db="EMBL/GenBank/DDBJ databases">
        <title>WGS assembly of Ceratopteris richardii.</title>
        <authorList>
            <person name="Marchant D.B."/>
            <person name="Chen G."/>
            <person name="Jenkins J."/>
            <person name="Shu S."/>
            <person name="Leebens-Mack J."/>
            <person name="Grimwood J."/>
            <person name="Schmutz J."/>
            <person name="Soltis P."/>
            <person name="Soltis D."/>
            <person name="Chen Z.-H."/>
        </authorList>
    </citation>
    <scope>NUCLEOTIDE SEQUENCE</scope>
    <source>
        <strain evidence="2">Whitten #5841</strain>
        <tissue evidence="2">Leaf</tissue>
    </source>
</reference>
<evidence type="ECO:0000313" key="3">
    <source>
        <dbReference type="Proteomes" id="UP000825935"/>
    </source>
</evidence>
<gene>
    <name evidence="2" type="ORF">KP509_01G066600</name>
</gene>
<evidence type="ECO:0008006" key="4">
    <source>
        <dbReference type="Google" id="ProtNLM"/>
    </source>
</evidence>
<sequence>MRFSKPSTCLLLNSFFLAFAGRDRRFENYMRMVVEQETHKSTYTRRERQTGYAKKIRVVTQMTHRRSIKEHKNTEKAKGHQIFQVML</sequence>
<organism evidence="2 3">
    <name type="scientific">Ceratopteris richardii</name>
    <name type="common">Triangle waterfern</name>
    <dbReference type="NCBI Taxonomy" id="49495"/>
    <lineage>
        <taxon>Eukaryota</taxon>
        <taxon>Viridiplantae</taxon>
        <taxon>Streptophyta</taxon>
        <taxon>Embryophyta</taxon>
        <taxon>Tracheophyta</taxon>
        <taxon>Polypodiopsida</taxon>
        <taxon>Polypodiidae</taxon>
        <taxon>Polypodiales</taxon>
        <taxon>Pteridineae</taxon>
        <taxon>Pteridaceae</taxon>
        <taxon>Parkerioideae</taxon>
        <taxon>Ceratopteris</taxon>
    </lineage>
</organism>
<accession>A0A8T2VH37</accession>
<protein>
    <recommendedName>
        <fullName evidence="4">Secreted protein</fullName>
    </recommendedName>
</protein>